<evidence type="ECO:0000313" key="5">
    <source>
        <dbReference type="Proteomes" id="UP000659223"/>
    </source>
</evidence>
<comment type="caution">
    <text evidence="4">The sequence shown here is derived from an EMBL/GenBank/DDBJ whole genome shotgun (WGS) entry which is preliminary data.</text>
</comment>
<feature type="compositionally biased region" description="Basic and acidic residues" evidence="1">
    <location>
        <begin position="7"/>
        <end position="24"/>
    </location>
</feature>
<keyword evidence="2" id="KW-0812">Transmembrane</keyword>
<dbReference type="EMBL" id="BMUT01000008">
    <property type="protein sequence ID" value="GGX89499.1"/>
    <property type="molecule type" value="Genomic_DNA"/>
</dbReference>
<keyword evidence="2" id="KW-1133">Transmembrane helix</keyword>
<dbReference type="InterPro" id="IPR012495">
    <property type="entry name" value="TadE-like_dom"/>
</dbReference>
<proteinExistence type="predicted"/>
<keyword evidence="2" id="KW-0472">Membrane</keyword>
<evidence type="ECO:0000256" key="1">
    <source>
        <dbReference type="SAM" id="MobiDB-lite"/>
    </source>
</evidence>
<dbReference type="RefSeq" id="WP_190022984.1">
    <property type="nucleotide sequence ID" value="NZ_BMUT01000008.1"/>
</dbReference>
<sequence length="144" mass="15189">MKSRSARLRDPGNDDRGNGDRGNDDRGQVSVEFLGILPLILLVLVVLWECVLAGYTYTQAGHAADRGAHRGATAAEGAREAACRGGARSSLGASWQDSAEIRCGDDYGNGLYKAEVELEVPVLFPGFASFPVPVRGKAAVAKEG</sequence>
<dbReference type="Pfam" id="PF07811">
    <property type="entry name" value="TadE"/>
    <property type="match status" value="1"/>
</dbReference>
<accession>A0ABQ2YPY9</accession>
<evidence type="ECO:0000259" key="3">
    <source>
        <dbReference type="Pfam" id="PF07811"/>
    </source>
</evidence>
<evidence type="ECO:0000313" key="4">
    <source>
        <dbReference type="EMBL" id="GGX89499.1"/>
    </source>
</evidence>
<keyword evidence="5" id="KW-1185">Reference proteome</keyword>
<organism evidence="4 5">
    <name type="scientific">Streptomyces hiroshimensis</name>
    <dbReference type="NCBI Taxonomy" id="66424"/>
    <lineage>
        <taxon>Bacteria</taxon>
        <taxon>Bacillati</taxon>
        <taxon>Actinomycetota</taxon>
        <taxon>Actinomycetes</taxon>
        <taxon>Kitasatosporales</taxon>
        <taxon>Streptomycetaceae</taxon>
        <taxon>Streptomyces</taxon>
    </lineage>
</organism>
<name>A0ABQ2YPY9_9ACTN</name>
<feature type="region of interest" description="Disordered" evidence="1">
    <location>
        <begin position="1"/>
        <end position="24"/>
    </location>
</feature>
<reference evidence="5" key="1">
    <citation type="journal article" date="2019" name="Int. J. Syst. Evol. Microbiol.">
        <title>The Global Catalogue of Microorganisms (GCM) 10K type strain sequencing project: providing services to taxonomists for standard genome sequencing and annotation.</title>
        <authorList>
            <consortium name="The Broad Institute Genomics Platform"/>
            <consortium name="The Broad Institute Genome Sequencing Center for Infectious Disease"/>
            <person name="Wu L."/>
            <person name="Ma J."/>
        </authorList>
    </citation>
    <scope>NUCLEOTIDE SEQUENCE [LARGE SCALE GENOMIC DNA]</scope>
    <source>
        <strain evidence="5">JCM 4586</strain>
    </source>
</reference>
<feature type="domain" description="TadE-like" evidence="3">
    <location>
        <begin position="27"/>
        <end position="68"/>
    </location>
</feature>
<evidence type="ECO:0000256" key="2">
    <source>
        <dbReference type="SAM" id="Phobius"/>
    </source>
</evidence>
<gene>
    <name evidence="4" type="ORF">GCM10010324_38890</name>
</gene>
<protein>
    <submittedName>
        <fullName evidence="4">Septum formation initiator</fullName>
    </submittedName>
</protein>
<dbReference type="Proteomes" id="UP000659223">
    <property type="component" value="Unassembled WGS sequence"/>
</dbReference>
<feature type="transmembrane region" description="Helical" evidence="2">
    <location>
        <begin position="29"/>
        <end position="48"/>
    </location>
</feature>